<dbReference type="PANTHER" id="PTHR48024:SF56">
    <property type="entry name" value="HETEROGENEOUS NUCLEAR RIBONUCLEOPROTEIN A0"/>
    <property type="match status" value="1"/>
</dbReference>
<sequence>MTVDDDNSIYVGGLPYDTTEDSLRKVFDLYGAVVAIKIINDRDIGGKCYGFITFTNPRAAIHAISDMNGRTIGGRVVRVNEVRTRGGRLNREGFHRGAPRDLDWGRGRDRERDHDRDRHRHRERSNDRSRDNDMEHEREYEHTHDHDQLGDHVRDRLLERDQDRDAYDNFQSDHQIGWDRDGGFEEGKDQERIRNKEDQSMNQHGSRSNDRRNREQSASSNGDYNDQVKEELQISTEKCEELQKQISQMEEKFEERQKLVIDLQKKAQKLENALAMTKKISSQKKTHFTKIQRCFLQMRDYSERLKSCDQELQVLVDTNMLEGEVGEDIDTMADGAVIGVV</sequence>
<protein>
    <recommendedName>
        <fullName evidence="4">RRM domain-containing protein</fullName>
    </recommendedName>
</protein>
<dbReference type="InterPro" id="IPR035979">
    <property type="entry name" value="RBD_domain_sf"/>
</dbReference>
<dbReference type="PROSITE" id="PS50102">
    <property type="entry name" value="RRM"/>
    <property type="match status" value="1"/>
</dbReference>
<dbReference type="SUPFAM" id="SSF54928">
    <property type="entry name" value="RNA-binding domain, RBD"/>
    <property type="match status" value="1"/>
</dbReference>
<feature type="compositionally biased region" description="Basic and acidic residues" evidence="3">
    <location>
        <begin position="90"/>
        <end position="116"/>
    </location>
</feature>
<evidence type="ECO:0000259" key="4">
    <source>
        <dbReference type="PROSITE" id="PS50102"/>
    </source>
</evidence>
<keyword evidence="6" id="KW-1185">Reference proteome</keyword>
<feature type="compositionally biased region" description="Basic and acidic residues" evidence="3">
    <location>
        <begin position="124"/>
        <end position="152"/>
    </location>
</feature>
<dbReference type="SMART" id="SM00360">
    <property type="entry name" value="RRM"/>
    <property type="match status" value="1"/>
</dbReference>
<evidence type="ECO:0000256" key="3">
    <source>
        <dbReference type="SAM" id="MobiDB-lite"/>
    </source>
</evidence>
<dbReference type="InterPro" id="IPR012677">
    <property type="entry name" value="Nucleotide-bd_a/b_plait_sf"/>
</dbReference>
<feature type="region of interest" description="Disordered" evidence="3">
    <location>
        <begin position="166"/>
        <end position="228"/>
    </location>
</feature>
<dbReference type="Pfam" id="PF00076">
    <property type="entry name" value="RRM_1"/>
    <property type="match status" value="1"/>
</dbReference>
<evidence type="ECO:0000313" key="5">
    <source>
        <dbReference type="EMBL" id="KAG9459401.1"/>
    </source>
</evidence>
<dbReference type="InterPro" id="IPR000504">
    <property type="entry name" value="RRM_dom"/>
</dbReference>
<feature type="compositionally biased region" description="Basic and acidic residues" evidence="3">
    <location>
        <begin position="176"/>
        <end position="199"/>
    </location>
</feature>
<evidence type="ECO:0000313" key="6">
    <source>
        <dbReference type="Proteomes" id="UP000825729"/>
    </source>
</evidence>
<dbReference type="InterPro" id="IPR050886">
    <property type="entry name" value="RNA-binding_reg"/>
</dbReference>
<gene>
    <name evidence="5" type="ORF">H6P81_003909</name>
</gene>
<evidence type="ECO:0000256" key="2">
    <source>
        <dbReference type="PROSITE-ProRule" id="PRU00176"/>
    </source>
</evidence>
<dbReference type="GO" id="GO:0003723">
    <property type="term" value="F:RNA binding"/>
    <property type="evidence" value="ECO:0007669"/>
    <property type="project" value="UniProtKB-UniRule"/>
</dbReference>
<dbReference type="GO" id="GO:0005634">
    <property type="term" value="C:nucleus"/>
    <property type="evidence" value="ECO:0007669"/>
    <property type="project" value="TreeGrafter"/>
</dbReference>
<feature type="domain" description="RRM" evidence="4">
    <location>
        <begin position="7"/>
        <end position="84"/>
    </location>
</feature>
<dbReference type="GO" id="GO:0005739">
    <property type="term" value="C:mitochondrion"/>
    <property type="evidence" value="ECO:0007669"/>
    <property type="project" value="TreeGrafter"/>
</dbReference>
<dbReference type="CDD" id="cd00590">
    <property type="entry name" value="RRM_SF"/>
    <property type="match status" value="1"/>
</dbReference>
<proteinExistence type="predicted"/>
<organism evidence="5 6">
    <name type="scientific">Aristolochia fimbriata</name>
    <name type="common">White veined hardy Dutchman's pipe vine</name>
    <dbReference type="NCBI Taxonomy" id="158543"/>
    <lineage>
        <taxon>Eukaryota</taxon>
        <taxon>Viridiplantae</taxon>
        <taxon>Streptophyta</taxon>
        <taxon>Embryophyta</taxon>
        <taxon>Tracheophyta</taxon>
        <taxon>Spermatophyta</taxon>
        <taxon>Magnoliopsida</taxon>
        <taxon>Magnoliidae</taxon>
        <taxon>Piperales</taxon>
        <taxon>Aristolochiaceae</taxon>
        <taxon>Aristolochia</taxon>
    </lineage>
</organism>
<dbReference type="PANTHER" id="PTHR48024">
    <property type="entry name" value="GEO13361P1-RELATED"/>
    <property type="match status" value="1"/>
</dbReference>
<name>A0AAV7FGV2_ARIFI</name>
<accession>A0AAV7FGV2</accession>
<evidence type="ECO:0000256" key="1">
    <source>
        <dbReference type="ARBA" id="ARBA00022884"/>
    </source>
</evidence>
<dbReference type="Proteomes" id="UP000825729">
    <property type="component" value="Unassembled WGS sequence"/>
</dbReference>
<dbReference type="AlphaFoldDB" id="A0AAV7FGV2"/>
<comment type="caution">
    <text evidence="5">The sequence shown here is derived from an EMBL/GenBank/DDBJ whole genome shotgun (WGS) entry which is preliminary data.</text>
</comment>
<dbReference type="Gene3D" id="3.30.70.330">
    <property type="match status" value="1"/>
</dbReference>
<feature type="region of interest" description="Disordered" evidence="3">
    <location>
        <begin position="90"/>
        <end position="152"/>
    </location>
</feature>
<dbReference type="EMBL" id="JAINDJ010000002">
    <property type="protein sequence ID" value="KAG9459401.1"/>
    <property type="molecule type" value="Genomic_DNA"/>
</dbReference>
<reference evidence="5 6" key="1">
    <citation type="submission" date="2021-07" db="EMBL/GenBank/DDBJ databases">
        <title>The Aristolochia fimbriata genome: insights into angiosperm evolution, floral development and chemical biosynthesis.</title>
        <authorList>
            <person name="Jiao Y."/>
        </authorList>
    </citation>
    <scope>NUCLEOTIDE SEQUENCE [LARGE SCALE GENOMIC DNA]</scope>
    <source>
        <strain evidence="5">IBCAS-2021</strain>
        <tissue evidence="5">Leaf</tissue>
    </source>
</reference>
<keyword evidence="1 2" id="KW-0694">RNA-binding</keyword>